<evidence type="ECO:0000256" key="4">
    <source>
        <dbReference type="PROSITE-ProRule" id="PRU00335"/>
    </source>
</evidence>
<dbReference type="InterPro" id="IPR036271">
    <property type="entry name" value="Tet_transcr_reg_TetR-rel_C_sf"/>
</dbReference>
<keyword evidence="3" id="KW-0804">Transcription</keyword>
<name>A0A0S4QXC9_9ACTN</name>
<evidence type="ECO:0000313" key="8">
    <source>
        <dbReference type="Proteomes" id="UP000198802"/>
    </source>
</evidence>
<dbReference type="Gene3D" id="1.10.357.10">
    <property type="entry name" value="Tetracycline Repressor, domain 2"/>
    <property type="match status" value="2"/>
</dbReference>
<dbReference type="RefSeq" id="WP_091284106.1">
    <property type="nucleotide sequence ID" value="NZ_FAOZ01000031.1"/>
</dbReference>
<keyword evidence="1" id="KW-0805">Transcription regulation</keyword>
<protein>
    <submittedName>
        <fullName evidence="7">DNA-binding transcriptional regulator, AcrR family</fullName>
    </submittedName>
</protein>
<accession>A0A0S4QXC9</accession>
<keyword evidence="8" id="KW-1185">Reference proteome</keyword>
<dbReference type="Pfam" id="PF00440">
    <property type="entry name" value="TetR_N"/>
    <property type="match status" value="2"/>
</dbReference>
<dbReference type="Proteomes" id="UP000198802">
    <property type="component" value="Unassembled WGS sequence"/>
</dbReference>
<dbReference type="PROSITE" id="PS01081">
    <property type="entry name" value="HTH_TETR_1"/>
    <property type="match status" value="1"/>
</dbReference>
<dbReference type="InterPro" id="IPR050109">
    <property type="entry name" value="HTH-type_TetR-like_transc_reg"/>
</dbReference>
<feature type="region of interest" description="Disordered" evidence="5">
    <location>
        <begin position="221"/>
        <end position="243"/>
    </location>
</feature>
<feature type="domain" description="HTH tetR-type" evidence="6">
    <location>
        <begin position="246"/>
        <end position="306"/>
    </location>
</feature>
<dbReference type="GO" id="GO:0003700">
    <property type="term" value="F:DNA-binding transcription factor activity"/>
    <property type="evidence" value="ECO:0007669"/>
    <property type="project" value="TreeGrafter"/>
</dbReference>
<feature type="DNA-binding region" description="H-T-H motif" evidence="4">
    <location>
        <begin position="269"/>
        <end position="288"/>
    </location>
</feature>
<feature type="domain" description="HTH tetR-type" evidence="6">
    <location>
        <begin position="16"/>
        <end position="76"/>
    </location>
</feature>
<dbReference type="AlphaFoldDB" id="A0A0S4QXC9"/>
<dbReference type="PRINTS" id="PR00455">
    <property type="entry name" value="HTHTETR"/>
</dbReference>
<proteinExistence type="predicted"/>
<evidence type="ECO:0000256" key="3">
    <source>
        <dbReference type="ARBA" id="ARBA00023163"/>
    </source>
</evidence>
<dbReference type="InterPro" id="IPR023772">
    <property type="entry name" value="DNA-bd_HTH_TetR-type_CS"/>
</dbReference>
<reference evidence="8" key="1">
    <citation type="submission" date="2015-11" db="EMBL/GenBank/DDBJ databases">
        <authorList>
            <person name="Varghese N."/>
        </authorList>
    </citation>
    <scope>NUCLEOTIDE SEQUENCE [LARGE SCALE GENOMIC DNA]</scope>
    <source>
        <strain evidence="8">DSM 45899</strain>
    </source>
</reference>
<dbReference type="InterPro" id="IPR001647">
    <property type="entry name" value="HTH_TetR"/>
</dbReference>
<dbReference type="InterPro" id="IPR041490">
    <property type="entry name" value="KstR2_TetR_C"/>
</dbReference>
<evidence type="ECO:0000256" key="1">
    <source>
        <dbReference type="ARBA" id="ARBA00023015"/>
    </source>
</evidence>
<evidence type="ECO:0000259" key="6">
    <source>
        <dbReference type="PROSITE" id="PS50977"/>
    </source>
</evidence>
<dbReference type="SUPFAM" id="SSF48498">
    <property type="entry name" value="Tetracyclin repressor-like, C-terminal domain"/>
    <property type="match status" value="1"/>
</dbReference>
<dbReference type="InterPro" id="IPR009057">
    <property type="entry name" value="Homeodomain-like_sf"/>
</dbReference>
<evidence type="ECO:0000256" key="5">
    <source>
        <dbReference type="SAM" id="MobiDB-lite"/>
    </source>
</evidence>
<dbReference type="SUPFAM" id="SSF46689">
    <property type="entry name" value="Homeodomain-like"/>
    <property type="match status" value="2"/>
</dbReference>
<dbReference type="Gene3D" id="1.10.10.60">
    <property type="entry name" value="Homeodomain-like"/>
    <property type="match status" value="2"/>
</dbReference>
<gene>
    <name evidence="7" type="ORF">Ga0074812_13191</name>
</gene>
<sequence>MATNGRGAIARTPRPRDRRAQILLAASALFYQSGYPNVGTEEIAASVGVTAGALYRHFRSKEELLAQALSDSFDRAAVVAGREGVGLCQVVAELAAISAQRRELGALWTRESRYLSEALRTPMRKRFFNFLTQLVDVIADDRPEVERRHAELLAWCTLGVLTSPAYHGITLVSEDAAAALLARLALAVCRTPVPAVQLHTTAALAAQVPTGWVAGVPGHGRLPGTRRPAGRPASPGGSAVTGLPPGTRREALVAAAAQLFGQRGYQGVTTEEIGAAVGVSSAAVYRHFATKADLLVTIVVRTASAMSLTMSTSLHSASTPEAGLANAAGTYIDFAMSHPDLVSVLVAETNCLPEEQRQQVHTTTQTYIAEWLRLLRAVRPELDRADALYRVHAVLTMVNDVARTPHLREVPELEAVLHAACLRMLADSAPAS</sequence>
<evidence type="ECO:0000313" key="7">
    <source>
        <dbReference type="EMBL" id="CUU59791.1"/>
    </source>
</evidence>
<dbReference type="GO" id="GO:0000976">
    <property type="term" value="F:transcription cis-regulatory region binding"/>
    <property type="evidence" value="ECO:0007669"/>
    <property type="project" value="TreeGrafter"/>
</dbReference>
<organism evidence="7 8">
    <name type="scientific">Parafrankia irregularis</name>
    <dbReference type="NCBI Taxonomy" id="795642"/>
    <lineage>
        <taxon>Bacteria</taxon>
        <taxon>Bacillati</taxon>
        <taxon>Actinomycetota</taxon>
        <taxon>Actinomycetes</taxon>
        <taxon>Frankiales</taxon>
        <taxon>Frankiaceae</taxon>
        <taxon>Parafrankia</taxon>
    </lineage>
</organism>
<dbReference type="PANTHER" id="PTHR30055:SF234">
    <property type="entry name" value="HTH-TYPE TRANSCRIPTIONAL REGULATOR BETI"/>
    <property type="match status" value="1"/>
</dbReference>
<dbReference type="PANTHER" id="PTHR30055">
    <property type="entry name" value="HTH-TYPE TRANSCRIPTIONAL REGULATOR RUTR"/>
    <property type="match status" value="1"/>
</dbReference>
<feature type="DNA-binding region" description="H-T-H motif" evidence="4">
    <location>
        <begin position="39"/>
        <end position="58"/>
    </location>
</feature>
<keyword evidence="2 4" id="KW-0238">DNA-binding</keyword>
<evidence type="ECO:0000256" key="2">
    <source>
        <dbReference type="ARBA" id="ARBA00023125"/>
    </source>
</evidence>
<dbReference type="Pfam" id="PF17932">
    <property type="entry name" value="TetR_C_24"/>
    <property type="match status" value="1"/>
</dbReference>
<dbReference type="EMBL" id="FAOZ01000031">
    <property type="protein sequence ID" value="CUU59791.1"/>
    <property type="molecule type" value="Genomic_DNA"/>
</dbReference>
<dbReference type="PROSITE" id="PS50977">
    <property type="entry name" value="HTH_TETR_2"/>
    <property type="match status" value="2"/>
</dbReference>